<comment type="subcellular location">
    <subcellularLocation>
        <location evidence="1">Cell membrane</location>
        <topology evidence="1">Multi-pass membrane protein</topology>
    </subcellularLocation>
</comment>
<keyword evidence="10" id="KW-1185">Reference proteome</keyword>
<keyword evidence="6 8" id="KW-1133">Transmembrane helix</keyword>
<dbReference type="PANTHER" id="PTHR30472">
    <property type="entry name" value="FERRIC ENTEROBACTIN TRANSPORT SYSTEM PERMEASE PROTEIN"/>
    <property type="match status" value="1"/>
</dbReference>
<evidence type="ECO:0000256" key="7">
    <source>
        <dbReference type="ARBA" id="ARBA00023136"/>
    </source>
</evidence>
<evidence type="ECO:0000256" key="4">
    <source>
        <dbReference type="ARBA" id="ARBA00022475"/>
    </source>
</evidence>
<evidence type="ECO:0000313" key="10">
    <source>
        <dbReference type="Proteomes" id="UP001519293"/>
    </source>
</evidence>
<evidence type="ECO:0000256" key="8">
    <source>
        <dbReference type="SAM" id="Phobius"/>
    </source>
</evidence>
<dbReference type="EMBL" id="JAGIKZ010000010">
    <property type="protein sequence ID" value="MBP2241536.1"/>
    <property type="molecule type" value="Genomic_DNA"/>
</dbReference>
<dbReference type="RefSeq" id="WP_245350054.1">
    <property type="nucleotide sequence ID" value="NZ_JAGIKZ010000010.1"/>
</dbReference>
<feature type="transmembrane region" description="Helical" evidence="8">
    <location>
        <begin position="253"/>
        <end position="282"/>
    </location>
</feature>
<feature type="transmembrane region" description="Helical" evidence="8">
    <location>
        <begin position="81"/>
        <end position="98"/>
    </location>
</feature>
<reference evidence="9 10" key="1">
    <citation type="submission" date="2021-03" db="EMBL/GenBank/DDBJ databases">
        <title>Genomic Encyclopedia of Type Strains, Phase IV (KMG-IV): sequencing the most valuable type-strain genomes for metagenomic binning, comparative biology and taxonomic classification.</title>
        <authorList>
            <person name="Goeker M."/>
        </authorList>
    </citation>
    <scope>NUCLEOTIDE SEQUENCE [LARGE SCALE GENOMIC DNA]</scope>
    <source>
        <strain evidence="9 10">DSM 26675</strain>
    </source>
</reference>
<feature type="transmembrane region" description="Helical" evidence="8">
    <location>
        <begin position="25"/>
        <end position="46"/>
    </location>
</feature>
<keyword evidence="3" id="KW-0813">Transport</keyword>
<gene>
    <name evidence="9" type="ORF">J2Z40_002099</name>
</gene>
<comment type="similarity">
    <text evidence="2">Belongs to the binding-protein-dependent transport system permease family. FecCD subfamily.</text>
</comment>
<comment type="caution">
    <text evidence="9">The sequence shown here is derived from an EMBL/GenBank/DDBJ whole genome shotgun (WGS) entry which is preliminary data.</text>
</comment>
<feature type="transmembrane region" description="Helical" evidence="8">
    <location>
        <begin position="167"/>
        <end position="191"/>
    </location>
</feature>
<dbReference type="Proteomes" id="UP001519293">
    <property type="component" value="Unassembled WGS sequence"/>
</dbReference>
<evidence type="ECO:0000256" key="6">
    <source>
        <dbReference type="ARBA" id="ARBA00022989"/>
    </source>
</evidence>
<dbReference type="Gene3D" id="1.10.3470.10">
    <property type="entry name" value="ABC transporter involved in vitamin B12 uptake, BtuC"/>
    <property type="match status" value="1"/>
</dbReference>
<dbReference type="CDD" id="cd06550">
    <property type="entry name" value="TM_ABC_iron-siderophores_like"/>
    <property type="match status" value="1"/>
</dbReference>
<evidence type="ECO:0000256" key="2">
    <source>
        <dbReference type="ARBA" id="ARBA00007935"/>
    </source>
</evidence>
<evidence type="ECO:0000256" key="3">
    <source>
        <dbReference type="ARBA" id="ARBA00022448"/>
    </source>
</evidence>
<dbReference type="SUPFAM" id="SSF81345">
    <property type="entry name" value="ABC transporter involved in vitamin B12 uptake, BtuC"/>
    <property type="match status" value="1"/>
</dbReference>
<organism evidence="9 10">
    <name type="scientific">Cytobacillus eiseniae</name>
    <dbReference type="NCBI Taxonomy" id="762947"/>
    <lineage>
        <taxon>Bacteria</taxon>
        <taxon>Bacillati</taxon>
        <taxon>Bacillota</taxon>
        <taxon>Bacilli</taxon>
        <taxon>Bacillales</taxon>
        <taxon>Bacillaceae</taxon>
        <taxon>Cytobacillus</taxon>
    </lineage>
</organism>
<dbReference type="InterPro" id="IPR037294">
    <property type="entry name" value="ABC_BtuC-like"/>
</dbReference>
<sequence length="351" mass="36528">MIKSKSNSSSYSKKEQLNLHAPKHFSLILVMGLILLIITIIASLVLGARVVSFQELIDGLFYQNQDSYGANVVQKRISRTVFSLCCGVALGIAGVLMQTVTRNPLADPSILGVNTGASLFVVTGITFFNITTAGQYIWLALIGAALTAVFVFGIGSMGRGGATPIKLVLAGAATSAALSSLVTAIMIPSSYAMDQFRFWQVGSVGSGSWDSITIFIPFLLFGVIIAFVSAPALNALALGDDVATGLGVRPGVLRVFAIFAGVILCGVTTALAGPIGFIGLLATHAMRFIIGPDLRFLIPMSALAGAIILTISDVAGRLIGSPGELEVGIITAFIGAPILILLAKKSKVRSI</sequence>
<feature type="transmembrane region" description="Helical" evidence="8">
    <location>
        <begin position="136"/>
        <end position="155"/>
    </location>
</feature>
<name>A0ABS4RF62_9BACI</name>
<keyword evidence="7 8" id="KW-0472">Membrane</keyword>
<feature type="transmembrane region" description="Helical" evidence="8">
    <location>
        <begin position="212"/>
        <end position="233"/>
    </location>
</feature>
<evidence type="ECO:0000313" key="9">
    <source>
        <dbReference type="EMBL" id="MBP2241536.1"/>
    </source>
</evidence>
<evidence type="ECO:0000256" key="1">
    <source>
        <dbReference type="ARBA" id="ARBA00004651"/>
    </source>
</evidence>
<dbReference type="Pfam" id="PF01032">
    <property type="entry name" value="FecCD"/>
    <property type="match status" value="1"/>
</dbReference>
<feature type="transmembrane region" description="Helical" evidence="8">
    <location>
        <begin position="294"/>
        <end position="319"/>
    </location>
</feature>
<dbReference type="PANTHER" id="PTHR30472:SF1">
    <property type="entry name" value="FE(3+) DICITRATE TRANSPORT SYSTEM PERMEASE PROTEIN FECC-RELATED"/>
    <property type="match status" value="1"/>
</dbReference>
<feature type="transmembrane region" description="Helical" evidence="8">
    <location>
        <begin position="325"/>
        <end position="343"/>
    </location>
</feature>
<evidence type="ECO:0000256" key="5">
    <source>
        <dbReference type="ARBA" id="ARBA00022692"/>
    </source>
</evidence>
<accession>A0ABS4RF62</accession>
<proteinExistence type="inferred from homology"/>
<dbReference type="InterPro" id="IPR000522">
    <property type="entry name" value="ABC_transptr_permease_BtuC"/>
</dbReference>
<protein>
    <submittedName>
        <fullName evidence="9">Iron complex transport system permease protein</fullName>
    </submittedName>
</protein>
<feature type="transmembrane region" description="Helical" evidence="8">
    <location>
        <begin position="110"/>
        <end position="129"/>
    </location>
</feature>
<keyword evidence="4" id="KW-1003">Cell membrane</keyword>
<keyword evidence="5 8" id="KW-0812">Transmembrane</keyword>